<accession>A0A7S4UDQ1</accession>
<evidence type="ECO:0000256" key="1">
    <source>
        <dbReference type="ARBA" id="ARBA00022598"/>
    </source>
</evidence>
<dbReference type="InterPro" id="IPR004344">
    <property type="entry name" value="TTL/TTLL_fam"/>
</dbReference>
<dbReference type="GO" id="GO:0005524">
    <property type="term" value="F:ATP binding"/>
    <property type="evidence" value="ECO:0007669"/>
    <property type="project" value="UniProtKB-KW"/>
</dbReference>
<dbReference type="GO" id="GO:0070740">
    <property type="term" value="F:tubulin-glutamic acid ligase activity"/>
    <property type="evidence" value="ECO:0007669"/>
    <property type="project" value="TreeGrafter"/>
</dbReference>
<evidence type="ECO:0000256" key="3">
    <source>
        <dbReference type="ARBA" id="ARBA00022840"/>
    </source>
</evidence>
<keyword evidence="4" id="KW-1133">Transmembrane helix</keyword>
<dbReference type="Pfam" id="PF03133">
    <property type="entry name" value="TTL"/>
    <property type="match status" value="1"/>
</dbReference>
<reference evidence="5" key="1">
    <citation type="submission" date="2021-01" db="EMBL/GenBank/DDBJ databases">
        <authorList>
            <person name="Corre E."/>
            <person name="Pelletier E."/>
            <person name="Niang G."/>
            <person name="Scheremetjew M."/>
            <person name="Finn R."/>
            <person name="Kale V."/>
            <person name="Holt S."/>
            <person name="Cochrane G."/>
            <person name="Meng A."/>
            <person name="Brown T."/>
            <person name="Cohen L."/>
        </authorList>
    </citation>
    <scope>NUCLEOTIDE SEQUENCE</scope>
    <source>
        <strain evidence="5">CCMP 2712</strain>
    </source>
</reference>
<name>A0A7S4UDQ1_GUITH</name>
<proteinExistence type="predicted"/>
<protein>
    <submittedName>
        <fullName evidence="5">Uncharacterized protein</fullName>
    </submittedName>
</protein>
<keyword evidence="2" id="KW-0547">Nucleotide-binding</keyword>
<dbReference type="GO" id="GO:0036064">
    <property type="term" value="C:ciliary basal body"/>
    <property type="evidence" value="ECO:0007669"/>
    <property type="project" value="TreeGrafter"/>
</dbReference>
<feature type="transmembrane region" description="Helical" evidence="4">
    <location>
        <begin position="35"/>
        <end position="57"/>
    </location>
</feature>
<organism evidence="5">
    <name type="scientific">Guillardia theta</name>
    <name type="common">Cryptophyte</name>
    <name type="synonym">Cryptomonas phi</name>
    <dbReference type="NCBI Taxonomy" id="55529"/>
    <lineage>
        <taxon>Eukaryota</taxon>
        <taxon>Cryptophyceae</taxon>
        <taxon>Pyrenomonadales</taxon>
        <taxon>Geminigeraceae</taxon>
        <taxon>Guillardia</taxon>
    </lineage>
</organism>
<keyword evidence="1" id="KW-0436">Ligase</keyword>
<evidence type="ECO:0000313" key="5">
    <source>
        <dbReference type="EMBL" id="CAE2340239.1"/>
    </source>
</evidence>
<keyword evidence="4" id="KW-0812">Transmembrane</keyword>
<dbReference type="Gene3D" id="3.30.470.20">
    <property type="entry name" value="ATP-grasp fold, B domain"/>
    <property type="match status" value="1"/>
</dbReference>
<dbReference type="GO" id="GO:0015631">
    <property type="term" value="F:tubulin binding"/>
    <property type="evidence" value="ECO:0007669"/>
    <property type="project" value="TreeGrafter"/>
</dbReference>
<gene>
    <name evidence="5" type="ORF">GTHE00462_LOCUS38725</name>
</gene>
<dbReference type="GO" id="GO:0000226">
    <property type="term" value="P:microtubule cytoskeleton organization"/>
    <property type="evidence" value="ECO:0007669"/>
    <property type="project" value="TreeGrafter"/>
</dbReference>
<evidence type="ECO:0000256" key="2">
    <source>
        <dbReference type="ARBA" id="ARBA00022741"/>
    </source>
</evidence>
<evidence type="ECO:0000256" key="4">
    <source>
        <dbReference type="SAM" id="Phobius"/>
    </source>
</evidence>
<dbReference type="PANTHER" id="PTHR12241">
    <property type="entry name" value="TUBULIN POLYGLUTAMYLASE"/>
    <property type="match status" value="1"/>
</dbReference>
<sequence>MKRRVRNHESEALPSPLSLAGRAWRGGEGQELYSALLRFVSMILVLIAVYTTMLGSLSQQVATPFQNLYYEHDTQVLNQSRMALQRFRSMGIMPKLGLTAGNYHYMDGSICTNCALRLRNLCGYETKNATRPPLELLFPGELSSRRNLNQRTLCFLWYANVMWSRATGGKLGLMISRLGAGIDNKVTFLERMQQYEEKYNCRPFQSYPVTLDLNDSRNCQRFLYRNDLFARNDSDLWFLKASNGSTGRHIHLRTRYQIDQLARENKNLCPRPGTVASLSVSRLWTIDNKKFDCRVYILIASFQPTLVLFHSGHLRFSAINFTASVKDDLKMEAGDWLSGVKIDPEKDRLLARHITNPRFGTSHTNDTSRVIRPFDTLRKELFQQWGPEEGKKLWARLNRNIRRAVLSVFFAMKGLFLQSQYYNRWAFAIIAYDIAIDQDLNPFVLDINSGPSFYHGHKWPTWFVKERSLLIRSAMDIVQHVAFLKLAGNESLRRLQVDKPWEMIYEDAPQHFTSRNSLEDGECLATSNETK</sequence>
<dbReference type="EMBL" id="HBKN01049551">
    <property type="protein sequence ID" value="CAE2340239.1"/>
    <property type="molecule type" value="Transcribed_RNA"/>
</dbReference>
<keyword evidence="3" id="KW-0067">ATP-binding</keyword>
<dbReference type="AlphaFoldDB" id="A0A7S4UDQ1"/>
<keyword evidence="4" id="KW-0472">Membrane</keyword>